<evidence type="ECO:0000313" key="4">
    <source>
        <dbReference type="Proteomes" id="UP001139700"/>
    </source>
</evidence>
<gene>
    <name evidence="3" type="ORF">LXM24_13940</name>
</gene>
<evidence type="ECO:0000259" key="2">
    <source>
        <dbReference type="Pfam" id="PF06580"/>
    </source>
</evidence>
<feature type="transmembrane region" description="Helical" evidence="1">
    <location>
        <begin position="117"/>
        <end position="139"/>
    </location>
</feature>
<dbReference type="EMBL" id="JAJTTA010000002">
    <property type="protein sequence ID" value="MCF0041198.1"/>
    <property type="molecule type" value="Genomic_DNA"/>
</dbReference>
<name>A0A9X1PCK5_9BACT</name>
<organism evidence="3 4">
    <name type="scientific">Dyadobacter fanqingshengii</name>
    <dbReference type="NCBI Taxonomy" id="2906443"/>
    <lineage>
        <taxon>Bacteria</taxon>
        <taxon>Pseudomonadati</taxon>
        <taxon>Bacteroidota</taxon>
        <taxon>Cytophagia</taxon>
        <taxon>Cytophagales</taxon>
        <taxon>Spirosomataceae</taxon>
        <taxon>Dyadobacter</taxon>
    </lineage>
</organism>
<keyword evidence="4" id="KW-1185">Reference proteome</keyword>
<dbReference type="GO" id="GO:0000155">
    <property type="term" value="F:phosphorelay sensor kinase activity"/>
    <property type="evidence" value="ECO:0007669"/>
    <property type="project" value="InterPro"/>
</dbReference>
<protein>
    <submittedName>
        <fullName evidence="3">Histidine kinase</fullName>
    </submittedName>
</protein>
<reference evidence="3" key="1">
    <citation type="submission" date="2021-12" db="EMBL/GenBank/DDBJ databases">
        <title>Novel species in genus Dyadobacter.</title>
        <authorList>
            <person name="Ma C."/>
        </authorList>
    </citation>
    <scope>NUCLEOTIDE SEQUENCE</scope>
    <source>
        <strain evidence="3">CY399</strain>
    </source>
</reference>
<keyword evidence="3" id="KW-0418">Kinase</keyword>
<keyword evidence="1" id="KW-0812">Transmembrane</keyword>
<accession>A0A9X1PCK5</accession>
<dbReference type="PANTHER" id="PTHR34220:SF7">
    <property type="entry name" value="SENSOR HISTIDINE KINASE YPDA"/>
    <property type="match status" value="1"/>
</dbReference>
<proteinExistence type="predicted"/>
<dbReference type="InterPro" id="IPR010559">
    <property type="entry name" value="Sig_transdc_His_kin_internal"/>
</dbReference>
<dbReference type="InterPro" id="IPR050640">
    <property type="entry name" value="Bact_2-comp_sensor_kinase"/>
</dbReference>
<dbReference type="Pfam" id="PF06580">
    <property type="entry name" value="His_kinase"/>
    <property type="match status" value="1"/>
</dbReference>
<dbReference type="PANTHER" id="PTHR34220">
    <property type="entry name" value="SENSOR HISTIDINE KINASE YPDA"/>
    <property type="match status" value="1"/>
</dbReference>
<keyword evidence="1" id="KW-0472">Membrane</keyword>
<dbReference type="Proteomes" id="UP001139700">
    <property type="component" value="Unassembled WGS sequence"/>
</dbReference>
<comment type="caution">
    <text evidence="3">The sequence shown here is derived from an EMBL/GenBank/DDBJ whole genome shotgun (WGS) entry which is preliminary data.</text>
</comment>
<dbReference type="GO" id="GO:0016020">
    <property type="term" value="C:membrane"/>
    <property type="evidence" value="ECO:0007669"/>
    <property type="project" value="InterPro"/>
</dbReference>
<dbReference type="RefSeq" id="WP_234613764.1">
    <property type="nucleotide sequence ID" value="NZ_CP098806.1"/>
</dbReference>
<feature type="transmembrane region" description="Helical" evidence="1">
    <location>
        <begin position="79"/>
        <end position="97"/>
    </location>
</feature>
<evidence type="ECO:0000256" key="1">
    <source>
        <dbReference type="SAM" id="Phobius"/>
    </source>
</evidence>
<feature type="transmembrane region" description="Helical" evidence="1">
    <location>
        <begin position="41"/>
        <end position="67"/>
    </location>
</feature>
<dbReference type="AlphaFoldDB" id="A0A9X1PCK5"/>
<keyword evidence="1" id="KW-1133">Transmembrane helix</keyword>
<sequence>MRPRFFTKYEWWYHLAMMPVFCAVGNYYFIGTAYFQDLSTFIIATPLVLALYWFSVIALTIVIRWIISRFPNVDQTTPRLMAMLLAVGTLTMVLATFDVWAYSITPGLDVQFTWNNIWPIMILGGFFDVFLCAMLGLFYSLEQWKKNQTESERLERESLQHQFDALKGQVNPHFLFNSLNTLSALISDDQDKAEAFVEDLAKIYRYILQASKAELVPVQAEFDFLHIYARLLGARYGESLQIIEPEPYSGELLVPPLVLQVLIDNAIKFNSMTKAKPLIIKIEIAFSQRLMVQNNIQSKVRAIGTDQGGLAGLRVKYHALSNRELRVTETAEHFTVTVPLLSARVRA</sequence>
<feature type="transmembrane region" description="Helical" evidence="1">
    <location>
        <begin position="12"/>
        <end position="35"/>
    </location>
</feature>
<evidence type="ECO:0000313" key="3">
    <source>
        <dbReference type="EMBL" id="MCF0041198.1"/>
    </source>
</evidence>
<feature type="domain" description="Signal transduction histidine kinase internal region" evidence="2">
    <location>
        <begin position="162"/>
        <end position="240"/>
    </location>
</feature>
<keyword evidence="3" id="KW-0808">Transferase</keyword>